<dbReference type="AlphaFoldDB" id="G8QS59"/>
<proteinExistence type="predicted"/>
<gene>
    <name evidence="2" type="ordered locus">SpiGrapes_1097</name>
</gene>
<name>G8QS59_SPHPG</name>
<protein>
    <submittedName>
        <fullName evidence="2">Uncharacterized protein</fullName>
    </submittedName>
</protein>
<accession>G8QS59</accession>
<dbReference type="RefSeq" id="WP_014269769.1">
    <property type="nucleotide sequence ID" value="NC_016633.1"/>
</dbReference>
<evidence type="ECO:0000256" key="1">
    <source>
        <dbReference type="SAM" id="SignalP"/>
    </source>
</evidence>
<sequence>MVKKLASLLLIALLMAIFATSLFATPEPVVVRLHGYIPETTTFKTTDSGFEVISNANNFTYSVIQGNGTSSLFIVAK</sequence>
<dbReference type="Proteomes" id="UP000005632">
    <property type="component" value="Chromosome"/>
</dbReference>
<dbReference type="KEGG" id="sgp:SpiGrapes_1097"/>
<feature type="chain" id="PRO_5003514985" evidence="1">
    <location>
        <begin position="25"/>
        <end position="77"/>
    </location>
</feature>
<dbReference type="HOGENOM" id="CLU_198385_0_0_12"/>
<dbReference type="EMBL" id="CP003155">
    <property type="protein sequence ID" value="AEV28920.1"/>
    <property type="molecule type" value="Genomic_DNA"/>
</dbReference>
<organism evidence="2 3">
    <name type="scientific">Sphaerochaeta pleomorpha (strain ATCC BAA-1885 / DSM 22778 / Grapes)</name>
    <dbReference type="NCBI Taxonomy" id="158190"/>
    <lineage>
        <taxon>Bacteria</taxon>
        <taxon>Pseudomonadati</taxon>
        <taxon>Spirochaetota</taxon>
        <taxon>Spirochaetia</taxon>
        <taxon>Spirochaetales</taxon>
        <taxon>Sphaerochaetaceae</taxon>
        <taxon>Sphaerochaeta</taxon>
    </lineage>
</organism>
<reference evidence="2 3" key="1">
    <citation type="submission" date="2011-11" db="EMBL/GenBank/DDBJ databases">
        <title>Complete sequence of Spirochaeta sp. grapes.</title>
        <authorList>
            <consortium name="US DOE Joint Genome Institute"/>
            <person name="Lucas S."/>
            <person name="Han J."/>
            <person name="Lapidus A."/>
            <person name="Cheng J.-F."/>
            <person name="Goodwin L."/>
            <person name="Pitluck S."/>
            <person name="Peters L."/>
            <person name="Ovchinnikova G."/>
            <person name="Munk A.C."/>
            <person name="Detter J.C."/>
            <person name="Han C."/>
            <person name="Tapia R."/>
            <person name="Land M."/>
            <person name="Hauser L."/>
            <person name="Kyrpides N."/>
            <person name="Ivanova N."/>
            <person name="Pagani I."/>
            <person name="Ritalahtilisa K."/>
            <person name="Loeffler F."/>
            <person name="Woyke T."/>
        </authorList>
    </citation>
    <scope>NUCLEOTIDE SEQUENCE [LARGE SCALE GENOMIC DNA]</scope>
    <source>
        <strain evidence="3">ATCC BAA-1885 / DSM 22778 / Grapes</strain>
    </source>
</reference>
<dbReference type="OrthoDB" id="374513at2"/>
<feature type="signal peptide" evidence="1">
    <location>
        <begin position="1"/>
        <end position="24"/>
    </location>
</feature>
<keyword evidence="1" id="KW-0732">Signal</keyword>
<evidence type="ECO:0000313" key="3">
    <source>
        <dbReference type="Proteomes" id="UP000005632"/>
    </source>
</evidence>
<keyword evidence="3" id="KW-1185">Reference proteome</keyword>
<evidence type="ECO:0000313" key="2">
    <source>
        <dbReference type="EMBL" id="AEV28920.1"/>
    </source>
</evidence>